<comment type="catalytic activity">
    <reaction evidence="1">
        <text>Hydrolysis of alkylated DNA, releasing 3-methyladenine, 3-methylguanine, 7-methylguanine and 7-methyladenine.</text>
        <dbReference type="EC" id="3.2.2.21"/>
    </reaction>
</comment>
<comment type="similarity">
    <text evidence="2">Belongs to the alkylbase DNA glycosidase AlkA family.</text>
</comment>
<organism evidence="7 8">
    <name type="scientific">Campylobacter iguaniorum</name>
    <dbReference type="NCBI Taxonomy" id="1244531"/>
    <lineage>
        <taxon>Bacteria</taxon>
        <taxon>Pseudomonadati</taxon>
        <taxon>Campylobacterota</taxon>
        <taxon>Epsilonproteobacteria</taxon>
        <taxon>Campylobacterales</taxon>
        <taxon>Campylobacteraceae</taxon>
        <taxon>Campylobacter</taxon>
    </lineage>
</organism>
<protein>
    <recommendedName>
        <fullName evidence="3">DNA-3-methyladenine glycosylase II</fullName>
        <ecNumber evidence="3">3.2.2.21</ecNumber>
    </recommendedName>
</protein>
<dbReference type="Pfam" id="PF00730">
    <property type="entry name" value="HhH-GPD"/>
    <property type="match status" value="1"/>
</dbReference>
<proteinExistence type="inferred from homology"/>
<accession>A0A076FBM8</accession>
<dbReference type="STRING" id="1244531.CIG2463D_1710"/>
<sequence length="222" mass="25389">MYFQYGLEEINYLKNKDKMLARIIDQIGHVKKEVRSDLFACVVNSIIGQQISTKAHQSIWGKFQAELGVVNAGAIIAKQDKLQGLGISYRKADYILDFAKKVASSELNLDELSQLGDDEFITELSKLKGIGVWTAEMILIFCLQRPNVFSYGDLAILRGIRMVYHHRFISKELFEKYRRRFSPYCSVVSLYFWAVAGGAIPELRDYAPKYTKNINKISNKTV</sequence>
<keyword evidence="4" id="KW-0227">DNA damage</keyword>
<dbReference type="GO" id="GO:0043916">
    <property type="term" value="F:DNA-7-methylguanine glycosylase activity"/>
    <property type="evidence" value="ECO:0007669"/>
    <property type="project" value="TreeGrafter"/>
</dbReference>
<dbReference type="GO" id="GO:0032131">
    <property type="term" value="F:alkylated DNA binding"/>
    <property type="evidence" value="ECO:0007669"/>
    <property type="project" value="TreeGrafter"/>
</dbReference>
<dbReference type="InterPro" id="IPR051912">
    <property type="entry name" value="Alkylbase_DNA_Glycosylase/TA"/>
</dbReference>
<keyword evidence="8" id="KW-1185">Reference proteome</keyword>
<dbReference type="AlphaFoldDB" id="A0A076FBM8"/>
<dbReference type="PANTHER" id="PTHR43003">
    <property type="entry name" value="DNA-3-METHYLADENINE GLYCOSYLASE"/>
    <property type="match status" value="1"/>
</dbReference>
<evidence type="ECO:0000256" key="4">
    <source>
        <dbReference type="ARBA" id="ARBA00022763"/>
    </source>
</evidence>
<dbReference type="SUPFAM" id="SSF48150">
    <property type="entry name" value="DNA-glycosylase"/>
    <property type="match status" value="1"/>
</dbReference>
<dbReference type="SMART" id="SM00478">
    <property type="entry name" value="ENDO3c"/>
    <property type="match status" value="1"/>
</dbReference>
<dbReference type="Gene3D" id="1.10.1670.40">
    <property type="match status" value="1"/>
</dbReference>
<evidence type="ECO:0000259" key="6">
    <source>
        <dbReference type="SMART" id="SM00478"/>
    </source>
</evidence>
<dbReference type="FunFam" id="1.10.340.30:FF:000004">
    <property type="entry name" value="DNA-3-methyladenine glycosylase II"/>
    <property type="match status" value="1"/>
</dbReference>
<dbReference type="PANTHER" id="PTHR43003:SF5">
    <property type="entry name" value="DNA-3-METHYLADENINE GLYCOSYLASE"/>
    <property type="match status" value="1"/>
</dbReference>
<evidence type="ECO:0000256" key="5">
    <source>
        <dbReference type="ARBA" id="ARBA00023204"/>
    </source>
</evidence>
<dbReference type="HOGENOM" id="CLU_000445_72_5_7"/>
<dbReference type="Gene3D" id="1.10.340.30">
    <property type="entry name" value="Hypothetical protein, domain 2"/>
    <property type="match status" value="1"/>
</dbReference>
<dbReference type="GO" id="GO:0005737">
    <property type="term" value="C:cytoplasm"/>
    <property type="evidence" value="ECO:0007669"/>
    <property type="project" value="TreeGrafter"/>
</dbReference>
<dbReference type="GO" id="GO:0006285">
    <property type="term" value="P:base-excision repair, AP site formation"/>
    <property type="evidence" value="ECO:0007669"/>
    <property type="project" value="TreeGrafter"/>
</dbReference>
<reference evidence="8" key="1">
    <citation type="journal article" date="2014" name="Genome Announc.">
        <title>Complete Genome Sequence of Campylobacter iguaniorum Strain 1485ET, Isolated from a Bearded Dragon (Pogona vitticeps).</title>
        <authorList>
            <person name="Gilbert M.J."/>
            <person name="Miller W.G."/>
            <person name="Yee E."/>
            <person name="Kik M."/>
            <person name="Wagenaar J.A."/>
            <person name="Duim B."/>
        </authorList>
    </citation>
    <scope>NUCLEOTIDE SEQUENCE [LARGE SCALE GENOMIC DNA]</scope>
    <source>
        <strain evidence="8">1485E</strain>
    </source>
</reference>
<evidence type="ECO:0000256" key="3">
    <source>
        <dbReference type="ARBA" id="ARBA00012000"/>
    </source>
</evidence>
<dbReference type="RefSeq" id="WP_038455132.1">
    <property type="nucleotide sequence ID" value="NZ_CP009043.1"/>
</dbReference>
<dbReference type="InterPro" id="IPR011257">
    <property type="entry name" value="DNA_glycosylase"/>
</dbReference>
<dbReference type="eggNOG" id="COG0122">
    <property type="taxonomic scope" value="Bacteria"/>
</dbReference>
<dbReference type="PATRIC" id="fig|1244531.5.peg.1718"/>
<dbReference type="KEGG" id="caj:CIG1485E_1513"/>
<dbReference type="GO" id="GO:0008725">
    <property type="term" value="F:DNA-3-methyladenine glycosylase activity"/>
    <property type="evidence" value="ECO:0007669"/>
    <property type="project" value="TreeGrafter"/>
</dbReference>
<dbReference type="GO" id="GO:0032993">
    <property type="term" value="C:protein-DNA complex"/>
    <property type="evidence" value="ECO:0007669"/>
    <property type="project" value="TreeGrafter"/>
</dbReference>
<evidence type="ECO:0000256" key="1">
    <source>
        <dbReference type="ARBA" id="ARBA00000086"/>
    </source>
</evidence>
<dbReference type="GO" id="GO:0006307">
    <property type="term" value="P:DNA alkylation repair"/>
    <property type="evidence" value="ECO:0007669"/>
    <property type="project" value="TreeGrafter"/>
</dbReference>
<name>A0A076FBM8_9BACT</name>
<feature type="domain" description="HhH-GPD" evidence="6">
    <location>
        <begin position="47"/>
        <end position="200"/>
    </location>
</feature>
<dbReference type="InterPro" id="IPR003265">
    <property type="entry name" value="HhH-GPD_domain"/>
</dbReference>
<evidence type="ECO:0000313" key="8">
    <source>
        <dbReference type="Proteomes" id="UP000028486"/>
    </source>
</evidence>
<gene>
    <name evidence="7" type="ORF">CIG1485E_1513</name>
</gene>
<evidence type="ECO:0000313" key="7">
    <source>
        <dbReference type="EMBL" id="AII15336.1"/>
    </source>
</evidence>
<dbReference type="EMBL" id="CP009043">
    <property type="protein sequence ID" value="AII15336.1"/>
    <property type="molecule type" value="Genomic_DNA"/>
</dbReference>
<dbReference type="CDD" id="cd00056">
    <property type="entry name" value="ENDO3c"/>
    <property type="match status" value="1"/>
</dbReference>
<dbReference type="OrthoDB" id="9811249at2"/>
<evidence type="ECO:0000256" key="2">
    <source>
        <dbReference type="ARBA" id="ARBA00010817"/>
    </source>
</evidence>
<dbReference type="EC" id="3.2.2.21" evidence="3"/>
<keyword evidence="5" id="KW-0234">DNA repair</keyword>
<dbReference type="Proteomes" id="UP000028486">
    <property type="component" value="Chromosome"/>
</dbReference>